<dbReference type="OMA" id="IQQQEQC"/>
<evidence type="ECO:0008006" key="3">
    <source>
        <dbReference type="Google" id="ProtNLM"/>
    </source>
</evidence>
<accession>A0A914AY70</accession>
<keyword evidence="2" id="KW-1185">Reference proteome</keyword>
<sequence>MAAAGDVLEVLETRIKCLEDRIYGSESSLGKEANNPEVLKTLGGVKQSLDGLTTGKERIQALWKRLEELNSNLDPELTDKLTLTEDAKADIILAEEAQLKKLAGLLEKLQGMKGTLDSEHTKGAPAFRDKLQPLVTVQLDQKERAQKQNQEVNELLEAYNNIITLISQQFVQWDAVMTRYEVAKKVREPSEYY</sequence>
<dbReference type="Pfam" id="PF07426">
    <property type="entry name" value="Dynactin_p22"/>
    <property type="match status" value="1"/>
</dbReference>
<dbReference type="CTD" id="11258"/>
<dbReference type="InterPro" id="IPR009991">
    <property type="entry name" value="DCTN3"/>
</dbReference>
<evidence type="ECO:0000313" key="1">
    <source>
        <dbReference type="EnsemblMetazoa" id="XP_038068206.1"/>
    </source>
</evidence>
<dbReference type="GO" id="GO:0061640">
    <property type="term" value="P:cytoskeleton-dependent cytokinesis"/>
    <property type="evidence" value="ECO:0007669"/>
    <property type="project" value="InterPro"/>
</dbReference>
<dbReference type="PANTHER" id="PTHR28360">
    <property type="entry name" value="DYNACTIN SUBUNIT 3"/>
    <property type="match status" value="1"/>
</dbReference>
<dbReference type="GeneID" id="119737722"/>
<dbReference type="GO" id="GO:0005869">
    <property type="term" value="C:dynactin complex"/>
    <property type="evidence" value="ECO:0007669"/>
    <property type="project" value="InterPro"/>
</dbReference>
<proteinExistence type="predicted"/>
<dbReference type="EnsemblMetazoa" id="XM_038212278.1">
    <property type="protein sequence ID" value="XP_038068206.1"/>
    <property type="gene ID" value="LOC119737722"/>
</dbReference>
<dbReference type="OrthoDB" id="16729at2759"/>
<dbReference type="PANTHER" id="PTHR28360:SF1">
    <property type="entry name" value="DYNACTIN SUBUNIT 3"/>
    <property type="match status" value="1"/>
</dbReference>
<reference evidence="1" key="1">
    <citation type="submission" date="2022-11" db="UniProtKB">
        <authorList>
            <consortium name="EnsemblMetazoa"/>
        </authorList>
    </citation>
    <scope>IDENTIFICATION</scope>
</reference>
<organism evidence="1 2">
    <name type="scientific">Patiria miniata</name>
    <name type="common">Bat star</name>
    <name type="synonym">Asterina miniata</name>
    <dbReference type="NCBI Taxonomy" id="46514"/>
    <lineage>
        <taxon>Eukaryota</taxon>
        <taxon>Metazoa</taxon>
        <taxon>Echinodermata</taxon>
        <taxon>Eleutherozoa</taxon>
        <taxon>Asterozoa</taxon>
        <taxon>Asteroidea</taxon>
        <taxon>Valvatacea</taxon>
        <taxon>Valvatida</taxon>
        <taxon>Asterinidae</taxon>
        <taxon>Patiria</taxon>
    </lineage>
</organism>
<dbReference type="Proteomes" id="UP000887568">
    <property type="component" value="Unplaced"/>
</dbReference>
<dbReference type="RefSeq" id="XP_038068206.1">
    <property type="nucleotide sequence ID" value="XM_038212278.1"/>
</dbReference>
<evidence type="ECO:0000313" key="2">
    <source>
        <dbReference type="Proteomes" id="UP000887568"/>
    </source>
</evidence>
<protein>
    <recommendedName>
        <fullName evidence="3">Dynactin subunit 3</fullName>
    </recommendedName>
</protein>
<name>A0A914AY70_PATMI</name>
<dbReference type="AlphaFoldDB" id="A0A914AY70"/>